<dbReference type="PROSITE" id="PS00071">
    <property type="entry name" value="GAPDH"/>
    <property type="match status" value="1"/>
</dbReference>
<dbReference type="InterPro" id="IPR020828">
    <property type="entry name" value="GlycerAld_3-P_DH_NAD(P)-bd"/>
</dbReference>
<gene>
    <name evidence="3" type="ORF">METZ01_LOCUS346827</name>
</gene>
<dbReference type="Pfam" id="PF02800">
    <property type="entry name" value="Gp_dh_C"/>
    <property type="match status" value="1"/>
</dbReference>
<reference evidence="3" key="1">
    <citation type="submission" date="2018-05" db="EMBL/GenBank/DDBJ databases">
        <authorList>
            <person name="Lanie J.A."/>
            <person name="Ng W.-L."/>
            <person name="Kazmierczak K.M."/>
            <person name="Andrzejewski T.M."/>
            <person name="Davidsen T.M."/>
            <person name="Wayne K.J."/>
            <person name="Tettelin H."/>
            <person name="Glass J.I."/>
            <person name="Rusch D."/>
            <person name="Podicherti R."/>
            <person name="Tsui H.-C.T."/>
            <person name="Winkler M.E."/>
        </authorList>
    </citation>
    <scope>NUCLEOTIDE SEQUENCE</scope>
</reference>
<sequence>MAIKVGINGFGRIGRNLLRAALNESELEFVAVNDIASPDTLAHLLKYDSVLGNLPHSVKVEGNTIQVGPRSFSVLSERDPAALPWGDLGVDVVFESTGLFTKRDDATKHLTAGAKKVIITAPAKGPDLTVVLGVNQASYDPSTHHIISNASCTTNCLAPVAKVLNDCFGLRRGWMTTVHAYTNDQRLL</sequence>
<evidence type="ECO:0000259" key="2">
    <source>
        <dbReference type="SMART" id="SM00846"/>
    </source>
</evidence>
<feature type="non-terminal residue" evidence="3">
    <location>
        <position position="1"/>
    </location>
</feature>
<dbReference type="CDD" id="cd05214">
    <property type="entry name" value="GAPDH_I_N"/>
    <property type="match status" value="1"/>
</dbReference>
<organism evidence="3">
    <name type="scientific">marine metagenome</name>
    <dbReference type="NCBI Taxonomy" id="408172"/>
    <lineage>
        <taxon>unclassified sequences</taxon>
        <taxon>metagenomes</taxon>
        <taxon>ecological metagenomes</taxon>
    </lineage>
</organism>
<dbReference type="GO" id="GO:0016620">
    <property type="term" value="F:oxidoreductase activity, acting on the aldehyde or oxo group of donors, NAD or NADP as acceptor"/>
    <property type="evidence" value="ECO:0007669"/>
    <property type="project" value="InterPro"/>
</dbReference>
<dbReference type="SMART" id="SM00846">
    <property type="entry name" value="Gp_dh_N"/>
    <property type="match status" value="1"/>
</dbReference>
<dbReference type="EMBL" id="UINC01119853">
    <property type="protein sequence ID" value="SVC93973.1"/>
    <property type="molecule type" value="Genomic_DNA"/>
</dbReference>
<accession>A0A382R8C4</accession>
<name>A0A382R8C4_9ZZZZ</name>
<dbReference type="AlphaFoldDB" id="A0A382R8C4"/>
<dbReference type="InterPro" id="IPR020831">
    <property type="entry name" value="GlycerAld/Erythrose_P_DH"/>
</dbReference>
<proteinExistence type="predicted"/>
<dbReference type="Gene3D" id="3.40.50.720">
    <property type="entry name" value="NAD(P)-binding Rossmann-like Domain"/>
    <property type="match status" value="1"/>
</dbReference>
<keyword evidence="1" id="KW-0560">Oxidoreductase</keyword>
<dbReference type="GO" id="GO:0051287">
    <property type="term" value="F:NAD binding"/>
    <property type="evidence" value="ECO:0007669"/>
    <property type="project" value="InterPro"/>
</dbReference>
<protein>
    <recommendedName>
        <fullName evidence="2">Glyceraldehyde 3-phosphate dehydrogenase NAD(P) binding domain-containing protein</fullName>
    </recommendedName>
</protein>
<dbReference type="InterPro" id="IPR020830">
    <property type="entry name" value="GlycerAld_3-P_DH_AS"/>
</dbReference>
<dbReference type="FunFam" id="3.40.50.720:FF:000001">
    <property type="entry name" value="Glyceraldehyde-3-phosphate dehydrogenase"/>
    <property type="match status" value="1"/>
</dbReference>
<dbReference type="InterPro" id="IPR036291">
    <property type="entry name" value="NAD(P)-bd_dom_sf"/>
</dbReference>
<evidence type="ECO:0000313" key="3">
    <source>
        <dbReference type="EMBL" id="SVC93973.1"/>
    </source>
</evidence>
<feature type="non-terminal residue" evidence="3">
    <location>
        <position position="188"/>
    </location>
</feature>
<dbReference type="SUPFAM" id="SSF51735">
    <property type="entry name" value="NAD(P)-binding Rossmann-fold domains"/>
    <property type="match status" value="1"/>
</dbReference>
<dbReference type="PRINTS" id="PR00078">
    <property type="entry name" value="G3PDHDRGNASE"/>
</dbReference>
<dbReference type="PANTHER" id="PTHR43148">
    <property type="entry name" value="GLYCERALDEHYDE-3-PHOSPHATE DEHYDROGENASE 2"/>
    <property type="match status" value="1"/>
</dbReference>
<dbReference type="Pfam" id="PF00044">
    <property type="entry name" value="Gp_dh_N"/>
    <property type="match status" value="1"/>
</dbReference>
<dbReference type="InterPro" id="IPR020829">
    <property type="entry name" value="GlycerAld_3-P_DH_cat"/>
</dbReference>
<evidence type="ECO:0000256" key="1">
    <source>
        <dbReference type="ARBA" id="ARBA00023002"/>
    </source>
</evidence>
<feature type="domain" description="Glyceraldehyde 3-phosphate dehydrogenase NAD(P) binding" evidence="2">
    <location>
        <begin position="3"/>
        <end position="152"/>
    </location>
</feature>